<evidence type="ECO:0000256" key="3">
    <source>
        <dbReference type="ARBA" id="ARBA00023002"/>
    </source>
</evidence>
<dbReference type="Pfam" id="PF13561">
    <property type="entry name" value="adh_short_C2"/>
    <property type="match status" value="1"/>
</dbReference>
<evidence type="ECO:0000256" key="1">
    <source>
        <dbReference type="ARBA" id="ARBA00006484"/>
    </source>
</evidence>
<protein>
    <submittedName>
        <fullName evidence="4">Uncharacterized protein</fullName>
    </submittedName>
</protein>
<dbReference type="AlphaFoldDB" id="A0A7S0HPI8"/>
<name>A0A7S0HPI8_9EUKA</name>
<keyword evidence="3" id="KW-0560">Oxidoreductase</keyword>
<gene>
    <name evidence="4" type="ORF">PANT1444_LOCUS10372</name>
</gene>
<dbReference type="SUPFAM" id="SSF51735">
    <property type="entry name" value="NAD(P)-binding Rossmann-fold domains"/>
    <property type="match status" value="1"/>
</dbReference>
<dbReference type="EMBL" id="HBEP01018500">
    <property type="protein sequence ID" value="CAD8488693.1"/>
    <property type="molecule type" value="Transcribed_RNA"/>
</dbReference>
<dbReference type="InterPro" id="IPR002347">
    <property type="entry name" value="SDR_fam"/>
</dbReference>
<reference evidence="4" key="1">
    <citation type="submission" date="2021-01" db="EMBL/GenBank/DDBJ databases">
        <authorList>
            <person name="Corre E."/>
            <person name="Pelletier E."/>
            <person name="Niang G."/>
            <person name="Scheremetjew M."/>
            <person name="Finn R."/>
            <person name="Kale V."/>
            <person name="Holt S."/>
            <person name="Cochrane G."/>
            <person name="Meng A."/>
            <person name="Brown T."/>
            <person name="Cohen L."/>
        </authorList>
    </citation>
    <scope>NUCLEOTIDE SEQUENCE</scope>
    <source>
        <strain evidence="4">CCMP1374</strain>
    </source>
</reference>
<proteinExistence type="inferred from homology"/>
<sequence length="148" mass="14842">MLPALRRAASPADPARVVMIGSVAGVHHQSLPTHAYDASKAALHSLTRKLAYDLAREAAAVADGGGEGEAGGRVTANAIAPGFIRTKMTAGLALDKLEQVVPLGRMGEGSDIAGAAIFLSSPAAAWISGAILPVDGGILTQPLDLGGV</sequence>
<evidence type="ECO:0000256" key="2">
    <source>
        <dbReference type="ARBA" id="ARBA00022857"/>
    </source>
</evidence>
<dbReference type="PANTHER" id="PTHR43618:SF8">
    <property type="entry name" value="7ALPHA-HYDROXYSTEROID DEHYDROGENASE"/>
    <property type="match status" value="1"/>
</dbReference>
<accession>A0A7S0HPI8</accession>
<dbReference type="InterPro" id="IPR036291">
    <property type="entry name" value="NAD(P)-bd_dom_sf"/>
</dbReference>
<keyword evidence="2" id="KW-0521">NADP</keyword>
<dbReference type="Gene3D" id="3.40.50.720">
    <property type="entry name" value="NAD(P)-binding Rossmann-like Domain"/>
    <property type="match status" value="1"/>
</dbReference>
<evidence type="ECO:0000313" key="4">
    <source>
        <dbReference type="EMBL" id="CAD8488693.1"/>
    </source>
</evidence>
<dbReference type="GO" id="GO:0016491">
    <property type="term" value="F:oxidoreductase activity"/>
    <property type="evidence" value="ECO:0007669"/>
    <property type="project" value="UniProtKB-KW"/>
</dbReference>
<dbReference type="PRINTS" id="PR00081">
    <property type="entry name" value="GDHRDH"/>
</dbReference>
<dbReference type="InterPro" id="IPR052178">
    <property type="entry name" value="Sec_Metab_Biosynth_SDR"/>
</dbReference>
<dbReference type="PANTHER" id="PTHR43618">
    <property type="entry name" value="7-ALPHA-HYDROXYSTEROID DEHYDROGENASE"/>
    <property type="match status" value="1"/>
</dbReference>
<comment type="similarity">
    <text evidence="1">Belongs to the short-chain dehydrogenases/reductases (SDR) family.</text>
</comment>
<organism evidence="4">
    <name type="scientific">Phaeocystis antarctica</name>
    <dbReference type="NCBI Taxonomy" id="33657"/>
    <lineage>
        <taxon>Eukaryota</taxon>
        <taxon>Haptista</taxon>
        <taxon>Haptophyta</taxon>
        <taxon>Prymnesiophyceae</taxon>
        <taxon>Phaeocystales</taxon>
        <taxon>Phaeocystaceae</taxon>
        <taxon>Phaeocystis</taxon>
    </lineage>
</organism>